<evidence type="ECO:0000256" key="12">
    <source>
        <dbReference type="ARBA" id="ARBA00031465"/>
    </source>
</evidence>
<feature type="transmembrane region" description="Helical" evidence="13">
    <location>
        <begin position="112"/>
        <end position="132"/>
    </location>
</feature>
<keyword evidence="4" id="KW-0813">Transport</keyword>
<evidence type="ECO:0000256" key="11">
    <source>
        <dbReference type="ARBA" id="ARBA00031149"/>
    </source>
</evidence>
<dbReference type="CDD" id="cd06550">
    <property type="entry name" value="TM_ABC_iron-siderophores_like"/>
    <property type="match status" value="1"/>
</dbReference>
<dbReference type="Proteomes" id="UP000648182">
    <property type="component" value="Unassembled WGS sequence"/>
</dbReference>
<evidence type="ECO:0000256" key="5">
    <source>
        <dbReference type="ARBA" id="ARBA00022475"/>
    </source>
</evidence>
<keyword evidence="8" id="KW-0408">Iron</keyword>
<dbReference type="PANTHER" id="PTHR30472:SF21">
    <property type="entry name" value="HEME-IRON TRANSPORT SYSTEM PERMEASE PROTEIN ISDF-RELATED"/>
    <property type="match status" value="1"/>
</dbReference>
<dbReference type="RefSeq" id="WP_191810053.1">
    <property type="nucleotide sequence ID" value="NZ_JACSPV010000004.1"/>
</dbReference>
<dbReference type="Pfam" id="PF01032">
    <property type="entry name" value="FecCD"/>
    <property type="match status" value="1"/>
</dbReference>
<evidence type="ECO:0000256" key="9">
    <source>
        <dbReference type="ARBA" id="ARBA00023136"/>
    </source>
</evidence>
<evidence type="ECO:0000313" key="14">
    <source>
        <dbReference type="EMBL" id="MBD8004166.1"/>
    </source>
</evidence>
<dbReference type="InterPro" id="IPR000522">
    <property type="entry name" value="ABC_transptr_permease_BtuC"/>
</dbReference>
<comment type="function">
    <text evidence="10">Part of the binding-protein-dependent transport system for heme-iron. Responsible for the translocation of the substrate across the membrane.</text>
</comment>
<keyword evidence="9 13" id="KW-0472">Membrane</keyword>
<evidence type="ECO:0000313" key="15">
    <source>
        <dbReference type="Proteomes" id="UP000648182"/>
    </source>
</evidence>
<feature type="transmembrane region" description="Helical" evidence="13">
    <location>
        <begin position="87"/>
        <end position="106"/>
    </location>
</feature>
<reference evidence="14 15" key="1">
    <citation type="submission" date="2020-08" db="EMBL/GenBank/DDBJ databases">
        <title>A Genomic Blueprint of the Chicken Gut Microbiome.</title>
        <authorList>
            <person name="Gilroy R."/>
            <person name="Ravi A."/>
            <person name="Getino M."/>
            <person name="Pursley I."/>
            <person name="Horton D.L."/>
            <person name="Alikhan N.-F."/>
            <person name="Baker D."/>
            <person name="Gharbi K."/>
            <person name="Hall N."/>
            <person name="Watson M."/>
            <person name="Adriaenssens E.M."/>
            <person name="Foster-Nyarko E."/>
            <person name="Jarju S."/>
            <person name="Secka A."/>
            <person name="Antonio M."/>
            <person name="Oren A."/>
            <person name="Chaudhuri R."/>
            <person name="La Ragione R.M."/>
            <person name="Hildebrand F."/>
            <person name="Pallen M.J."/>
        </authorList>
    </citation>
    <scope>NUCLEOTIDE SEQUENCE [LARGE SCALE GENOMIC DNA]</scope>
    <source>
        <strain evidence="14 15">Sa1BUA2</strain>
    </source>
</reference>
<name>A0ABR8VHT1_9BACI</name>
<comment type="similarity">
    <text evidence="2">Belongs to the binding-protein-dependent transport system permease family. FecCD subfamily.</text>
</comment>
<dbReference type="Gene3D" id="1.10.3470.10">
    <property type="entry name" value="ABC transporter involved in vitamin B12 uptake, BtuC"/>
    <property type="match status" value="1"/>
</dbReference>
<evidence type="ECO:0000256" key="13">
    <source>
        <dbReference type="SAM" id="Phobius"/>
    </source>
</evidence>
<evidence type="ECO:0000256" key="4">
    <source>
        <dbReference type="ARBA" id="ARBA00022448"/>
    </source>
</evidence>
<dbReference type="SUPFAM" id="SSF81345">
    <property type="entry name" value="ABC transporter involved in vitamin B12 uptake, BtuC"/>
    <property type="match status" value="1"/>
</dbReference>
<evidence type="ECO:0000256" key="6">
    <source>
        <dbReference type="ARBA" id="ARBA00022692"/>
    </source>
</evidence>
<evidence type="ECO:0000256" key="1">
    <source>
        <dbReference type="ARBA" id="ARBA00004651"/>
    </source>
</evidence>
<feature type="transmembrane region" description="Helical" evidence="13">
    <location>
        <begin position="227"/>
        <end position="257"/>
    </location>
</feature>
<proteinExistence type="inferred from homology"/>
<feature type="transmembrane region" description="Helical" evidence="13">
    <location>
        <begin position="300"/>
        <end position="318"/>
    </location>
</feature>
<gene>
    <name evidence="14" type="ORF">H9631_03660</name>
</gene>
<comment type="caution">
    <text evidence="14">The sequence shown here is derived from an EMBL/GenBank/DDBJ whole genome shotgun (WGS) entry which is preliminary data.</text>
</comment>
<evidence type="ECO:0000256" key="10">
    <source>
        <dbReference type="ARBA" id="ARBA00025320"/>
    </source>
</evidence>
<accession>A0ABR8VHT1</accession>
<dbReference type="InterPro" id="IPR037294">
    <property type="entry name" value="ABC_BtuC-like"/>
</dbReference>
<keyword evidence="5" id="KW-1003">Cell membrane</keyword>
<protein>
    <recommendedName>
        <fullName evidence="3">Probable heme-iron transport system permease protein IsdF</fullName>
    </recommendedName>
    <alternativeName>
        <fullName evidence="12">Iron-regulated surface determinant protein F</fullName>
    </alternativeName>
    <alternativeName>
        <fullName evidence="11">Staphylococcal iron-regulated protein G</fullName>
    </alternativeName>
</protein>
<feature type="transmembrane region" description="Helical" evidence="13">
    <location>
        <begin position="189"/>
        <end position="207"/>
    </location>
</feature>
<evidence type="ECO:0000256" key="3">
    <source>
        <dbReference type="ARBA" id="ARBA00018524"/>
    </source>
</evidence>
<keyword evidence="7 13" id="KW-1133">Transmembrane helix</keyword>
<sequence length="327" mass="35184">MKKKWLSFITIILLLMIALIYSVNTGSIQVSFGELINGLITGTNGDVQVIRDLRLPRIIIAVFAGASLSVSGVLLQAVMRNPLAEPGIIGVSSGAGFMAMLLVSIFPTLYFYMPFFAFLGGALAFFLVYSISWKSGLDPLRMILIGVAINAIFTSLSQTFNYRGSYTTSMVQEVTTSTLAMKKWSDVEIMVIYGTVGLILAVAVYAWCNYLGLEDKTAKSLGFNVNLARFVISAIAVLLASVATATAGLFVFVGLLVPHIGRILVGTDHKVLIPFSALLGALLILLSDTLGRTLIAPNEIPASIIMALIGGPFLIFLLRKSDRIYGN</sequence>
<keyword evidence="15" id="KW-1185">Reference proteome</keyword>
<comment type="subcellular location">
    <subcellularLocation>
        <location evidence="1">Cell membrane</location>
        <topology evidence="1">Multi-pass membrane protein</topology>
    </subcellularLocation>
</comment>
<evidence type="ECO:0000256" key="8">
    <source>
        <dbReference type="ARBA" id="ARBA00023004"/>
    </source>
</evidence>
<dbReference type="PANTHER" id="PTHR30472">
    <property type="entry name" value="FERRIC ENTEROBACTIN TRANSPORT SYSTEM PERMEASE PROTEIN"/>
    <property type="match status" value="1"/>
</dbReference>
<feature type="transmembrane region" description="Helical" evidence="13">
    <location>
        <begin position="269"/>
        <end position="288"/>
    </location>
</feature>
<evidence type="ECO:0000256" key="2">
    <source>
        <dbReference type="ARBA" id="ARBA00007935"/>
    </source>
</evidence>
<organism evidence="14 15">
    <name type="scientific">Bacillus norwichensis</name>
    <dbReference type="NCBI Taxonomy" id="2762217"/>
    <lineage>
        <taxon>Bacteria</taxon>
        <taxon>Bacillati</taxon>
        <taxon>Bacillota</taxon>
        <taxon>Bacilli</taxon>
        <taxon>Bacillales</taxon>
        <taxon>Bacillaceae</taxon>
        <taxon>Bacillus</taxon>
    </lineage>
</organism>
<feature type="transmembrane region" description="Helical" evidence="13">
    <location>
        <begin position="55"/>
        <end position="75"/>
    </location>
</feature>
<keyword evidence="6 13" id="KW-0812">Transmembrane</keyword>
<dbReference type="EMBL" id="JACSPV010000004">
    <property type="protein sequence ID" value="MBD8004166.1"/>
    <property type="molecule type" value="Genomic_DNA"/>
</dbReference>
<evidence type="ECO:0000256" key="7">
    <source>
        <dbReference type="ARBA" id="ARBA00022989"/>
    </source>
</evidence>